<gene>
    <name evidence="1" type="ORF">B0H17DRAFT_1222912</name>
</gene>
<protein>
    <submittedName>
        <fullName evidence="1">Uncharacterized protein</fullName>
    </submittedName>
</protein>
<keyword evidence="2" id="KW-1185">Reference proteome</keyword>
<dbReference type="Proteomes" id="UP001221757">
    <property type="component" value="Unassembled WGS sequence"/>
</dbReference>
<reference evidence="1" key="1">
    <citation type="submission" date="2023-03" db="EMBL/GenBank/DDBJ databases">
        <title>Massive genome expansion in bonnet fungi (Mycena s.s.) driven by repeated elements and novel gene families across ecological guilds.</title>
        <authorList>
            <consortium name="Lawrence Berkeley National Laboratory"/>
            <person name="Harder C.B."/>
            <person name="Miyauchi S."/>
            <person name="Viragh M."/>
            <person name="Kuo A."/>
            <person name="Thoen E."/>
            <person name="Andreopoulos B."/>
            <person name="Lu D."/>
            <person name="Skrede I."/>
            <person name="Drula E."/>
            <person name="Henrissat B."/>
            <person name="Morin E."/>
            <person name="Kohler A."/>
            <person name="Barry K."/>
            <person name="LaButti K."/>
            <person name="Morin E."/>
            <person name="Salamov A."/>
            <person name="Lipzen A."/>
            <person name="Mereny Z."/>
            <person name="Hegedus B."/>
            <person name="Baldrian P."/>
            <person name="Stursova M."/>
            <person name="Weitz H."/>
            <person name="Taylor A."/>
            <person name="Grigoriev I.V."/>
            <person name="Nagy L.G."/>
            <person name="Martin F."/>
            <person name="Kauserud H."/>
        </authorList>
    </citation>
    <scope>NUCLEOTIDE SEQUENCE</scope>
    <source>
        <strain evidence="1">CBHHK067</strain>
    </source>
</reference>
<sequence length="171" mass="19623">MQLDFGTPVTQMLWPKTDTIHHLTLFPCEDFRVRLVDHKKALSHIGVELLEHQYFERFCADNDGVANWTTFLPDTPLRINGVGDTLLIRWRGVDQLKDFWTHERHMSSIDRSPSLLSGFTEAGQDRRRANYLEDRMLDFSIPECSGSRMAPNLNKLSCIRARTSGSASKTT</sequence>
<organism evidence="1 2">
    <name type="scientific">Mycena rosella</name>
    <name type="common">Pink bonnet</name>
    <name type="synonym">Agaricus rosellus</name>
    <dbReference type="NCBI Taxonomy" id="1033263"/>
    <lineage>
        <taxon>Eukaryota</taxon>
        <taxon>Fungi</taxon>
        <taxon>Dikarya</taxon>
        <taxon>Basidiomycota</taxon>
        <taxon>Agaricomycotina</taxon>
        <taxon>Agaricomycetes</taxon>
        <taxon>Agaricomycetidae</taxon>
        <taxon>Agaricales</taxon>
        <taxon>Marasmiineae</taxon>
        <taxon>Mycenaceae</taxon>
        <taxon>Mycena</taxon>
    </lineage>
</organism>
<evidence type="ECO:0000313" key="2">
    <source>
        <dbReference type="Proteomes" id="UP001221757"/>
    </source>
</evidence>
<dbReference type="AlphaFoldDB" id="A0AAD7AWP4"/>
<dbReference type="EMBL" id="JARKIE010001445">
    <property type="protein sequence ID" value="KAJ7602024.1"/>
    <property type="molecule type" value="Genomic_DNA"/>
</dbReference>
<evidence type="ECO:0000313" key="1">
    <source>
        <dbReference type="EMBL" id="KAJ7602024.1"/>
    </source>
</evidence>
<proteinExistence type="predicted"/>
<comment type="caution">
    <text evidence="1">The sequence shown here is derived from an EMBL/GenBank/DDBJ whole genome shotgun (WGS) entry which is preliminary data.</text>
</comment>
<accession>A0AAD7AWP4</accession>
<name>A0AAD7AWP4_MYCRO</name>